<evidence type="ECO:0000259" key="7">
    <source>
        <dbReference type="PROSITE" id="PS50203"/>
    </source>
</evidence>
<dbReference type="PROSITE" id="PS00139">
    <property type="entry name" value="THIOL_PROTEASE_CYS"/>
    <property type="match status" value="1"/>
</dbReference>
<evidence type="ECO:0000256" key="6">
    <source>
        <dbReference type="PROSITE-ProRule" id="PRU00239"/>
    </source>
</evidence>
<feature type="active site" evidence="5">
    <location>
        <position position="118"/>
    </location>
</feature>
<reference evidence="8" key="1">
    <citation type="submission" date="2023-11" db="EMBL/GenBank/DDBJ databases">
        <authorList>
            <person name="De Vega J J."/>
            <person name="De Vega J J."/>
        </authorList>
    </citation>
    <scope>NUCLEOTIDE SEQUENCE</scope>
</reference>
<dbReference type="GO" id="GO:0006508">
    <property type="term" value="P:proteolysis"/>
    <property type="evidence" value="ECO:0007669"/>
    <property type="project" value="UniProtKB-KW"/>
</dbReference>
<dbReference type="InterPro" id="IPR000169">
    <property type="entry name" value="Pept_cys_AS"/>
</dbReference>
<evidence type="ECO:0000313" key="8">
    <source>
        <dbReference type="EMBL" id="CAK5267434.1"/>
    </source>
</evidence>
<feature type="domain" description="Calpain catalytic" evidence="7">
    <location>
        <begin position="89"/>
        <end position="247"/>
    </location>
</feature>
<dbReference type="GO" id="GO:0004198">
    <property type="term" value="F:calcium-dependent cysteine-type endopeptidase activity"/>
    <property type="evidence" value="ECO:0007669"/>
    <property type="project" value="InterPro"/>
</dbReference>
<name>A0AAD2H080_9AGAR</name>
<dbReference type="PANTHER" id="PTHR10183:SF379">
    <property type="entry name" value="CALPAIN-5"/>
    <property type="match status" value="1"/>
</dbReference>
<evidence type="ECO:0000256" key="4">
    <source>
        <dbReference type="ARBA" id="ARBA00022807"/>
    </source>
</evidence>
<organism evidence="8 9">
    <name type="scientific">Mycena citricolor</name>
    <dbReference type="NCBI Taxonomy" id="2018698"/>
    <lineage>
        <taxon>Eukaryota</taxon>
        <taxon>Fungi</taxon>
        <taxon>Dikarya</taxon>
        <taxon>Basidiomycota</taxon>
        <taxon>Agaricomycotina</taxon>
        <taxon>Agaricomycetes</taxon>
        <taxon>Agaricomycetidae</taxon>
        <taxon>Agaricales</taxon>
        <taxon>Marasmiineae</taxon>
        <taxon>Mycenaceae</taxon>
        <taxon>Mycena</taxon>
    </lineage>
</organism>
<evidence type="ECO:0000313" key="9">
    <source>
        <dbReference type="Proteomes" id="UP001295794"/>
    </source>
</evidence>
<dbReference type="InterPro" id="IPR001300">
    <property type="entry name" value="Peptidase_C2_calpain_cat"/>
</dbReference>
<dbReference type="Pfam" id="PF00648">
    <property type="entry name" value="Peptidase_C2"/>
    <property type="match status" value="1"/>
</dbReference>
<dbReference type="Proteomes" id="UP001295794">
    <property type="component" value="Unassembled WGS sequence"/>
</dbReference>
<dbReference type="PROSITE" id="PS50203">
    <property type="entry name" value="CALPAIN_CAT"/>
    <property type="match status" value="1"/>
</dbReference>
<gene>
    <name evidence="8" type="ORF">MYCIT1_LOCUS9936</name>
</gene>
<dbReference type="PRINTS" id="PR00704">
    <property type="entry name" value="CALPAIN"/>
</dbReference>
<accession>A0AAD2H080</accession>
<keyword evidence="9" id="KW-1185">Reference proteome</keyword>
<comment type="caution">
    <text evidence="6">Lacks conserved residue(s) required for the propagation of feature annotation.</text>
</comment>
<proteinExistence type="inferred from homology"/>
<keyword evidence="4" id="KW-0788">Thiol protease</keyword>
<dbReference type="InterPro" id="IPR022684">
    <property type="entry name" value="Calpain_cysteine_protease"/>
</dbReference>
<evidence type="ECO:0000256" key="5">
    <source>
        <dbReference type="PIRSR" id="PIRSR622684-1"/>
    </source>
</evidence>
<protein>
    <recommendedName>
        <fullName evidence="7">Calpain catalytic domain-containing protein</fullName>
    </recommendedName>
</protein>
<dbReference type="SUPFAM" id="SSF54001">
    <property type="entry name" value="Cysteine proteinases"/>
    <property type="match status" value="1"/>
</dbReference>
<comment type="caution">
    <text evidence="8">The sequence shown here is derived from an EMBL/GenBank/DDBJ whole genome shotgun (WGS) entry which is preliminary data.</text>
</comment>
<evidence type="ECO:0000256" key="3">
    <source>
        <dbReference type="ARBA" id="ARBA00022801"/>
    </source>
</evidence>
<keyword evidence="2" id="KW-0645">Protease</keyword>
<dbReference type="InterPro" id="IPR038765">
    <property type="entry name" value="Papain-like_cys_pep_sf"/>
</dbReference>
<evidence type="ECO:0000256" key="1">
    <source>
        <dbReference type="ARBA" id="ARBA00007623"/>
    </source>
</evidence>
<dbReference type="SMART" id="SM00230">
    <property type="entry name" value="CysPc"/>
    <property type="match status" value="1"/>
</dbReference>
<dbReference type="PANTHER" id="PTHR10183">
    <property type="entry name" value="CALPAIN"/>
    <property type="match status" value="1"/>
</dbReference>
<comment type="similarity">
    <text evidence="1">Belongs to the peptidase C2 family.</text>
</comment>
<keyword evidence="3" id="KW-0378">Hydrolase</keyword>
<sequence length="247" mass="28097">MPTKKGQGATSIFRQSLFPQQQKLAGLLVTDELEKALLECKTRVERIARDCRAQNRRFRDIEFDLENDKDRCLFGLSTENRRFKPSDVQRVHQIFPAPSFYIDGAHSGDIVQGRMGDCWVLSALSTASTAEGLVERFCVARDERVGVYGFVFFRDTRWVVVIIDDLLYTAIPKFEELNNAEQTLYHNDKKLYETSARKGGKTLYFARSGTENETWVPLVEKAYAKLHGDYLSIDGGFSCDAIEDLTG</sequence>
<evidence type="ECO:0000256" key="2">
    <source>
        <dbReference type="ARBA" id="ARBA00022670"/>
    </source>
</evidence>
<dbReference type="EMBL" id="CAVNYO010000122">
    <property type="protein sequence ID" value="CAK5267434.1"/>
    <property type="molecule type" value="Genomic_DNA"/>
</dbReference>
<dbReference type="AlphaFoldDB" id="A0AAD2H080"/>